<gene>
    <name evidence="1" type="ORF">QE375_000950</name>
</gene>
<keyword evidence="2" id="KW-1185">Reference proteome</keyword>
<reference evidence="1 2" key="1">
    <citation type="submission" date="2023-08" db="EMBL/GenBank/DDBJ databases">
        <title>Functional and genomic diversity of the sorghum phyllosphere microbiome.</title>
        <authorList>
            <person name="Shade A."/>
        </authorList>
    </citation>
    <scope>NUCLEOTIDE SEQUENCE [LARGE SCALE GENOMIC DNA]</scope>
    <source>
        <strain evidence="1 2">SORGH_AS_0445</strain>
    </source>
</reference>
<sequence length="91" mass="9996">MTGETEHISARIEIDGQSYVLDADQDLDDVMSVIATAAGGPPSFVTNRSLGQTINVLMQPTTQVILYREHQSQIETVAALDLPRTDWELLP</sequence>
<protein>
    <submittedName>
        <fullName evidence="1">Uncharacterized protein</fullName>
    </submittedName>
</protein>
<organism evidence="1 2">
    <name type="scientific">Microbacterium foliorum</name>
    <dbReference type="NCBI Taxonomy" id="104336"/>
    <lineage>
        <taxon>Bacteria</taxon>
        <taxon>Bacillati</taxon>
        <taxon>Actinomycetota</taxon>
        <taxon>Actinomycetes</taxon>
        <taxon>Micrococcales</taxon>
        <taxon>Microbacteriaceae</taxon>
        <taxon>Microbacterium</taxon>
    </lineage>
</organism>
<comment type="caution">
    <text evidence="1">The sequence shown here is derived from an EMBL/GenBank/DDBJ whole genome shotgun (WGS) entry which is preliminary data.</text>
</comment>
<name>A0ABU1HMY3_9MICO</name>
<evidence type="ECO:0000313" key="2">
    <source>
        <dbReference type="Proteomes" id="UP001249291"/>
    </source>
</evidence>
<dbReference type="EMBL" id="JAVIZQ010000001">
    <property type="protein sequence ID" value="MDR6141396.1"/>
    <property type="molecule type" value="Genomic_DNA"/>
</dbReference>
<dbReference type="Proteomes" id="UP001249291">
    <property type="component" value="Unassembled WGS sequence"/>
</dbReference>
<dbReference type="RefSeq" id="WP_309688227.1">
    <property type="nucleotide sequence ID" value="NZ_JAVIZQ010000001.1"/>
</dbReference>
<proteinExistence type="predicted"/>
<evidence type="ECO:0000313" key="1">
    <source>
        <dbReference type="EMBL" id="MDR6141396.1"/>
    </source>
</evidence>
<accession>A0ABU1HMY3</accession>